<name>A0ACC0R5Z7_9HYPO</name>
<dbReference type="Proteomes" id="UP001065298">
    <property type="component" value="Chromosome 3"/>
</dbReference>
<sequence>MDSSVSCACQQDSNSVALNVQDLVLKLQALATSRRARRNAFPRPRGISCRRHRQKRQPAGHRKPTRYNDKYILKSPSNTNTEPTLPTNKGGDASQPHDDTPRFFDINEILDEVLDGIPSVKVDEIDLTQCEGSEGVEKAVDSAVLVYMTPREMRDE</sequence>
<reference evidence="1" key="1">
    <citation type="submission" date="2022-06" db="EMBL/GenBank/DDBJ databases">
        <title>Fusarium solani species complex genomes reveal bases of compartmentalisation and animal pathogenesis.</title>
        <authorList>
            <person name="Tsai I.J."/>
        </authorList>
    </citation>
    <scope>NUCLEOTIDE SEQUENCE</scope>
    <source>
        <strain evidence="1">Fu6.1</strain>
    </source>
</reference>
<evidence type="ECO:0000313" key="1">
    <source>
        <dbReference type="EMBL" id="KAI8674505.1"/>
    </source>
</evidence>
<proteinExistence type="predicted"/>
<gene>
    <name evidence="1" type="ORF">NCS57_00348400</name>
</gene>
<comment type="caution">
    <text evidence="1">The sequence shown here is derived from an EMBL/GenBank/DDBJ whole genome shotgun (WGS) entry which is preliminary data.</text>
</comment>
<protein>
    <submittedName>
        <fullName evidence="1">Uncharacterized protein</fullName>
    </submittedName>
</protein>
<accession>A0ACC0R5Z7</accession>
<evidence type="ECO:0000313" key="2">
    <source>
        <dbReference type="Proteomes" id="UP001065298"/>
    </source>
</evidence>
<dbReference type="EMBL" id="CM046505">
    <property type="protein sequence ID" value="KAI8674505.1"/>
    <property type="molecule type" value="Genomic_DNA"/>
</dbReference>
<keyword evidence="2" id="KW-1185">Reference proteome</keyword>
<organism evidence="1 2">
    <name type="scientific">Fusarium keratoplasticum</name>
    <dbReference type="NCBI Taxonomy" id="1328300"/>
    <lineage>
        <taxon>Eukaryota</taxon>
        <taxon>Fungi</taxon>
        <taxon>Dikarya</taxon>
        <taxon>Ascomycota</taxon>
        <taxon>Pezizomycotina</taxon>
        <taxon>Sordariomycetes</taxon>
        <taxon>Hypocreomycetidae</taxon>
        <taxon>Hypocreales</taxon>
        <taxon>Nectriaceae</taxon>
        <taxon>Fusarium</taxon>
        <taxon>Fusarium solani species complex</taxon>
    </lineage>
</organism>